<evidence type="ECO:0000256" key="5">
    <source>
        <dbReference type="ARBA" id="ARBA00012102"/>
    </source>
</evidence>
<dbReference type="InterPro" id="IPR004566">
    <property type="entry name" value="PanK"/>
</dbReference>
<accession>A0ABP9TN27</accession>
<comment type="catalytic activity">
    <reaction evidence="1 14 15">
        <text>(R)-pantothenate + ATP = (R)-4'-phosphopantothenate + ADP + H(+)</text>
        <dbReference type="Rhea" id="RHEA:16373"/>
        <dbReference type="ChEBI" id="CHEBI:10986"/>
        <dbReference type="ChEBI" id="CHEBI:15378"/>
        <dbReference type="ChEBI" id="CHEBI:29032"/>
        <dbReference type="ChEBI" id="CHEBI:30616"/>
        <dbReference type="ChEBI" id="CHEBI:456216"/>
        <dbReference type="EC" id="2.7.1.33"/>
    </reaction>
</comment>
<keyword evidence="12 14" id="KW-0173">Coenzyme A biosynthesis</keyword>
<keyword evidence="8 14" id="KW-0808">Transferase</keyword>
<protein>
    <recommendedName>
        <fullName evidence="6 14">Pantothenate kinase</fullName>
        <ecNumber evidence="5 14">2.7.1.33</ecNumber>
    </recommendedName>
    <alternativeName>
        <fullName evidence="13 14">Pantothenic acid kinase</fullName>
    </alternativeName>
</protein>
<name>A0ABP9TN27_9MICC</name>
<evidence type="ECO:0000256" key="10">
    <source>
        <dbReference type="ARBA" id="ARBA00022777"/>
    </source>
</evidence>
<evidence type="ECO:0000259" key="16">
    <source>
        <dbReference type="Pfam" id="PF00485"/>
    </source>
</evidence>
<gene>
    <name evidence="14 17" type="primary">coaA</name>
    <name evidence="17" type="ORF">GCM10025778_23340</name>
</gene>
<evidence type="ECO:0000256" key="12">
    <source>
        <dbReference type="ARBA" id="ARBA00022993"/>
    </source>
</evidence>
<dbReference type="PIRSF" id="PIRSF000545">
    <property type="entry name" value="Pantothenate_kin"/>
    <property type="match status" value="1"/>
</dbReference>
<proteinExistence type="inferred from homology"/>
<dbReference type="GO" id="GO:0016301">
    <property type="term" value="F:kinase activity"/>
    <property type="evidence" value="ECO:0007669"/>
    <property type="project" value="UniProtKB-KW"/>
</dbReference>
<dbReference type="EMBL" id="BAABLK010000034">
    <property type="protein sequence ID" value="GAA5227801.1"/>
    <property type="molecule type" value="Genomic_DNA"/>
</dbReference>
<dbReference type="InterPro" id="IPR027417">
    <property type="entry name" value="P-loop_NTPase"/>
</dbReference>
<dbReference type="RefSeq" id="WP_210100160.1">
    <property type="nucleotide sequence ID" value="NZ_BAABLK010000034.1"/>
</dbReference>
<dbReference type="Pfam" id="PF00485">
    <property type="entry name" value="PRK"/>
    <property type="match status" value="1"/>
</dbReference>
<evidence type="ECO:0000313" key="18">
    <source>
        <dbReference type="Proteomes" id="UP001501257"/>
    </source>
</evidence>
<keyword evidence="10 14" id="KW-0418">Kinase</keyword>
<dbReference type="EC" id="2.7.1.33" evidence="5 14"/>
<comment type="similarity">
    <text evidence="4 14 15">Belongs to the prokaryotic pantothenate kinase family.</text>
</comment>
<dbReference type="Gene3D" id="3.40.50.300">
    <property type="entry name" value="P-loop containing nucleotide triphosphate hydrolases"/>
    <property type="match status" value="1"/>
</dbReference>
<comment type="subcellular location">
    <subcellularLocation>
        <location evidence="2 14 15">Cytoplasm</location>
    </subcellularLocation>
</comment>
<sequence length="319" mass="36297">MNGQRADENSATPFVELDRQTWARLSHELKQPLDEDDLRRLSGLGEQLNLAEVREVYLPLSRLLNLYVQGAASLHQATNTFLGKKARRTPFVIGVAGSVAVGKSTTARVLQELLRRWPDTPDVQLITTDGFLYPNADLERRGILHRKGFPESYDRRRLLRFVSEVKSGAPEVRAPWYSHLSYDIVPGKEVVVTSPQVLIVEGLNVLQPARARTDGTAGLALSDFFDFSVYVDARTADIEEWYIRRFMKLRSGAFSDPKSYFHRYASLSDEEARETAHGIWKRINEPNLRENVIPTRGRAQLVLSKSADHSIRRMLLRKI</sequence>
<dbReference type="NCBIfam" id="TIGR00554">
    <property type="entry name" value="panK_bact"/>
    <property type="match status" value="1"/>
</dbReference>
<dbReference type="Proteomes" id="UP001501257">
    <property type="component" value="Unassembled WGS sequence"/>
</dbReference>
<evidence type="ECO:0000256" key="9">
    <source>
        <dbReference type="ARBA" id="ARBA00022741"/>
    </source>
</evidence>
<keyword evidence="9 14" id="KW-0547">Nucleotide-binding</keyword>
<evidence type="ECO:0000256" key="2">
    <source>
        <dbReference type="ARBA" id="ARBA00004496"/>
    </source>
</evidence>
<evidence type="ECO:0000256" key="14">
    <source>
        <dbReference type="HAMAP-Rule" id="MF_00215"/>
    </source>
</evidence>
<dbReference type="PANTHER" id="PTHR10285">
    <property type="entry name" value="URIDINE KINASE"/>
    <property type="match status" value="1"/>
</dbReference>
<reference evidence="18" key="1">
    <citation type="journal article" date="2019" name="Int. J. Syst. Evol. Microbiol.">
        <title>The Global Catalogue of Microorganisms (GCM) 10K type strain sequencing project: providing services to taxonomists for standard genome sequencing and annotation.</title>
        <authorList>
            <consortium name="The Broad Institute Genomics Platform"/>
            <consortium name="The Broad Institute Genome Sequencing Center for Infectious Disease"/>
            <person name="Wu L."/>
            <person name="Ma J."/>
        </authorList>
    </citation>
    <scope>NUCLEOTIDE SEQUENCE [LARGE SCALE GENOMIC DNA]</scope>
    <source>
        <strain evidence="18">JCM 18952</strain>
    </source>
</reference>
<keyword evidence="11 14" id="KW-0067">ATP-binding</keyword>
<evidence type="ECO:0000256" key="7">
    <source>
        <dbReference type="ARBA" id="ARBA00022490"/>
    </source>
</evidence>
<dbReference type="CDD" id="cd02025">
    <property type="entry name" value="PanK"/>
    <property type="match status" value="1"/>
</dbReference>
<organism evidence="17 18">
    <name type="scientific">Paeniglutamicibacter antarcticus</name>
    <dbReference type="NCBI Taxonomy" id="494023"/>
    <lineage>
        <taxon>Bacteria</taxon>
        <taxon>Bacillati</taxon>
        <taxon>Actinomycetota</taxon>
        <taxon>Actinomycetes</taxon>
        <taxon>Micrococcales</taxon>
        <taxon>Micrococcaceae</taxon>
        <taxon>Paeniglutamicibacter</taxon>
    </lineage>
</organism>
<feature type="domain" description="Phosphoribulokinase/uridine kinase" evidence="16">
    <location>
        <begin position="92"/>
        <end position="243"/>
    </location>
</feature>
<evidence type="ECO:0000256" key="11">
    <source>
        <dbReference type="ARBA" id="ARBA00022840"/>
    </source>
</evidence>
<dbReference type="SUPFAM" id="SSF52540">
    <property type="entry name" value="P-loop containing nucleoside triphosphate hydrolases"/>
    <property type="match status" value="1"/>
</dbReference>
<evidence type="ECO:0000256" key="4">
    <source>
        <dbReference type="ARBA" id="ARBA00006087"/>
    </source>
</evidence>
<evidence type="ECO:0000256" key="6">
    <source>
        <dbReference type="ARBA" id="ARBA00015080"/>
    </source>
</evidence>
<comment type="caution">
    <text evidence="17">The sequence shown here is derived from an EMBL/GenBank/DDBJ whole genome shotgun (WGS) entry which is preliminary data.</text>
</comment>
<evidence type="ECO:0000256" key="15">
    <source>
        <dbReference type="RuleBase" id="RU003530"/>
    </source>
</evidence>
<keyword evidence="18" id="KW-1185">Reference proteome</keyword>
<evidence type="ECO:0000256" key="8">
    <source>
        <dbReference type="ARBA" id="ARBA00022679"/>
    </source>
</evidence>
<feature type="binding site" evidence="14">
    <location>
        <begin position="97"/>
        <end position="104"/>
    </location>
    <ligand>
        <name>ATP</name>
        <dbReference type="ChEBI" id="CHEBI:30616"/>
    </ligand>
</feature>
<evidence type="ECO:0000256" key="13">
    <source>
        <dbReference type="ARBA" id="ARBA00032866"/>
    </source>
</evidence>
<evidence type="ECO:0000256" key="1">
    <source>
        <dbReference type="ARBA" id="ARBA00001206"/>
    </source>
</evidence>
<dbReference type="HAMAP" id="MF_00215">
    <property type="entry name" value="Pantothen_kinase_1"/>
    <property type="match status" value="1"/>
</dbReference>
<evidence type="ECO:0000313" key="17">
    <source>
        <dbReference type="EMBL" id="GAA5227801.1"/>
    </source>
</evidence>
<comment type="pathway">
    <text evidence="3 14 15">Cofactor biosynthesis; coenzyme A biosynthesis; CoA from (R)-pantothenate: step 1/5.</text>
</comment>
<evidence type="ECO:0000256" key="3">
    <source>
        <dbReference type="ARBA" id="ARBA00005225"/>
    </source>
</evidence>
<dbReference type="InterPro" id="IPR006083">
    <property type="entry name" value="PRK/URK"/>
</dbReference>
<keyword evidence="7 14" id="KW-0963">Cytoplasm</keyword>